<organism evidence="1">
    <name type="scientific">marine metagenome</name>
    <dbReference type="NCBI Taxonomy" id="408172"/>
    <lineage>
        <taxon>unclassified sequences</taxon>
        <taxon>metagenomes</taxon>
        <taxon>ecological metagenomes</taxon>
    </lineage>
</organism>
<evidence type="ECO:0008006" key="2">
    <source>
        <dbReference type="Google" id="ProtNLM"/>
    </source>
</evidence>
<name>A0A382C6V5_9ZZZZ</name>
<accession>A0A382C6V5</accession>
<gene>
    <name evidence="1" type="ORF">METZ01_LOCUS174463</name>
</gene>
<sequence>MITITPVPRALLPVDSDSATHLSAPNYDEFQGDEEVWEIIRTNPTSVLRITMAHCDVDTPELIGLADSEGSLIRAVSNMDELIESELTKEAHDVLWIYEIEDPRRPSVHQIGLGGMARTDEIRTEATPNGVIIRNEGIHVSKARGRADLIKATQTIIGTVNNMFEDVSGLIQQALEVYAKKNAPDFEVVIDSGSHHRVWLVSEKAAIRRFQILFAQEPYAYVADGNHRSAAANMLGYEHFLAVFFPARTMGIAPYNRLVRERTTDPDPANFSVQTSVLEEVPANQLTKVVRAKFQIKEAPGSGAYQPTETHRIGLYAAGLGWVRLRPLHGTFDPEDAAGAIDAQIVQKNLFEPFLGISDPGDGRLTYVGSNKDSSWLQKEVDEGRAAYAVTLPPVSMEEFIEVCRQNRHMPPKSTWFEPKIRSGLVMALLD</sequence>
<dbReference type="EMBL" id="UINC01033013">
    <property type="protein sequence ID" value="SVB21609.1"/>
    <property type="molecule type" value="Genomic_DNA"/>
</dbReference>
<dbReference type="InterPro" id="IPR008323">
    <property type="entry name" value="UCP033563"/>
</dbReference>
<protein>
    <recommendedName>
        <fullName evidence="2">DUF1015 domain-containing protein</fullName>
    </recommendedName>
</protein>
<proteinExistence type="predicted"/>
<reference evidence="1" key="1">
    <citation type="submission" date="2018-05" db="EMBL/GenBank/DDBJ databases">
        <authorList>
            <person name="Lanie J.A."/>
            <person name="Ng W.-L."/>
            <person name="Kazmierczak K.M."/>
            <person name="Andrzejewski T.M."/>
            <person name="Davidsen T.M."/>
            <person name="Wayne K.J."/>
            <person name="Tettelin H."/>
            <person name="Glass J.I."/>
            <person name="Rusch D."/>
            <person name="Podicherti R."/>
            <person name="Tsui H.-C.T."/>
            <person name="Winkler M.E."/>
        </authorList>
    </citation>
    <scope>NUCLEOTIDE SEQUENCE</scope>
</reference>
<evidence type="ECO:0000313" key="1">
    <source>
        <dbReference type="EMBL" id="SVB21609.1"/>
    </source>
</evidence>
<dbReference type="Pfam" id="PF06245">
    <property type="entry name" value="DUF1015"/>
    <property type="match status" value="1"/>
</dbReference>
<dbReference type="PANTHER" id="PTHR36454">
    <property type="entry name" value="LMO2823 PROTEIN"/>
    <property type="match status" value="1"/>
</dbReference>
<dbReference type="AlphaFoldDB" id="A0A382C6V5"/>
<dbReference type="PANTHER" id="PTHR36454:SF1">
    <property type="entry name" value="DUF1015 DOMAIN-CONTAINING PROTEIN"/>
    <property type="match status" value="1"/>
</dbReference>